<dbReference type="InterPro" id="IPR036682">
    <property type="entry name" value="OS_D_A10/PebIII_sf"/>
</dbReference>
<accession>A0A9N9TAJ4</accession>
<dbReference type="Gene3D" id="1.10.2080.10">
    <property type="entry name" value="Insect odorant-binding protein A10/Ejaculatory bulb-specific protein 3"/>
    <property type="match status" value="1"/>
</dbReference>
<dbReference type="AlphaFoldDB" id="A0A9N9TAJ4"/>
<reference evidence="2" key="1">
    <citation type="submission" date="2022-01" db="EMBL/GenBank/DDBJ databases">
        <authorList>
            <person name="King R."/>
        </authorList>
    </citation>
    <scope>NUCLEOTIDE SEQUENCE</scope>
</reference>
<dbReference type="InterPro" id="IPR005055">
    <property type="entry name" value="A10/PebIII"/>
</dbReference>
<proteinExistence type="predicted"/>
<keyword evidence="3" id="KW-1185">Reference proteome</keyword>
<evidence type="ECO:0000313" key="2">
    <source>
        <dbReference type="EMBL" id="CAG9837565.1"/>
    </source>
</evidence>
<organism evidence="2 3">
    <name type="scientific">Diabrotica balteata</name>
    <name type="common">Banded cucumber beetle</name>
    <dbReference type="NCBI Taxonomy" id="107213"/>
    <lineage>
        <taxon>Eukaryota</taxon>
        <taxon>Metazoa</taxon>
        <taxon>Ecdysozoa</taxon>
        <taxon>Arthropoda</taxon>
        <taxon>Hexapoda</taxon>
        <taxon>Insecta</taxon>
        <taxon>Pterygota</taxon>
        <taxon>Neoptera</taxon>
        <taxon>Endopterygota</taxon>
        <taxon>Coleoptera</taxon>
        <taxon>Polyphaga</taxon>
        <taxon>Cucujiformia</taxon>
        <taxon>Chrysomeloidea</taxon>
        <taxon>Chrysomelidae</taxon>
        <taxon>Galerucinae</taxon>
        <taxon>Diabroticina</taxon>
        <taxon>Diabroticites</taxon>
        <taxon>Diabrotica</taxon>
    </lineage>
</organism>
<keyword evidence="1" id="KW-0732">Signal</keyword>
<protein>
    <submittedName>
        <fullName evidence="2">Uncharacterized protein</fullName>
    </submittedName>
</protein>
<feature type="signal peptide" evidence="1">
    <location>
        <begin position="1"/>
        <end position="18"/>
    </location>
</feature>
<feature type="chain" id="PRO_5040156544" evidence="1">
    <location>
        <begin position="19"/>
        <end position="166"/>
    </location>
</feature>
<dbReference type="SUPFAM" id="SSF100910">
    <property type="entry name" value="Chemosensory protein Csp2"/>
    <property type="match status" value="1"/>
</dbReference>
<name>A0A9N9TAJ4_DIABA</name>
<dbReference type="OrthoDB" id="7458998at2759"/>
<dbReference type="Pfam" id="PF03392">
    <property type="entry name" value="OS-D"/>
    <property type="match status" value="1"/>
</dbReference>
<dbReference type="PANTHER" id="PTHR11257:SF12">
    <property type="entry name" value="EJACULATORY BULB-SPECIFIC PROTEIN 3-RELATED"/>
    <property type="match status" value="1"/>
</dbReference>
<evidence type="ECO:0000256" key="1">
    <source>
        <dbReference type="SAM" id="SignalP"/>
    </source>
</evidence>
<dbReference type="EMBL" id="OU898282">
    <property type="protein sequence ID" value="CAG9837565.1"/>
    <property type="molecule type" value="Genomic_DNA"/>
</dbReference>
<dbReference type="Proteomes" id="UP001153709">
    <property type="component" value="Chromosome 7"/>
</dbReference>
<dbReference type="PANTHER" id="PTHR11257">
    <property type="entry name" value="CHEMOSENSORY PROTEIN-RELATED"/>
    <property type="match status" value="1"/>
</dbReference>
<evidence type="ECO:0000313" key="3">
    <source>
        <dbReference type="Proteomes" id="UP001153709"/>
    </source>
</evidence>
<sequence length="166" mass="19879">MQKFTILIFFATVGFCAAAYSHKYSYINLHDVLHNTRLLKRYIDCLLDVPQTCTKDGDYLREILPEAIDENCAKCDANQKENALKVIAYLMKHHDDWWSLIDRKYNANRSLFSTEYNFLFFTIPKNLTRPKRYIKLLEYFNQVLNIEEDEENLEDEKKMKPMYECH</sequence>
<gene>
    <name evidence="2" type="ORF">DIABBA_LOCUS10534</name>
</gene>